<dbReference type="GO" id="GO:0004497">
    <property type="term" value="F:monooxygenase activity"/>
    <property type="evidence" value="ECO:0007669"/>
    <property type="project" value="UniProtKB-KW"/>
</dbReference>
<sequence>MRPAIAHRRLRVWLVTRYAEARELLNDPSLAKDSARAVELFPPGTAGPYASSLAAHMLNSDPPDHTRLRRLVNKEFTARTVSRLRPRIEQITDGLLDGLAGAGESDLLESFAFPLPIAVICELLGIPASDHDEFRTWTAPFVAASSAEEMGAAHAWMLDYLTRLVAAKRAEPGEDLLSQLVHGCDEGDRLSHDEVVSMAFLLLVAGHETTVNLIANSVLALIADPDQQAALRADPALLPGAVEEFLRFDGPINIATLRFTTEPVRVGDVEIPANEFVFISLLAANRDPDRFPDPDRLDLTRQDGGHLAFGHGIHYCVGAPLARLEAQIAIGRLLDRFTTIEPASPTLRWRASTLIRGLETLPVRLR</sequence>
<evidence type="ECO:0000256" key="1">
    <source>
        <dbReference type="ARBA" id="ARBA00010617"/>
    </source>
</evidence>
<dbReference type="InterPro" id="IPR017972">
    <property type="entry name" value="Cyt_P450_CS"/>
</dbReference>
<dbReference type="PANTHER" id="PTHR46696">
    <property type="entry name" value="P450, PUTATIVE (EUROFUNG)-RELATED"/>
    <property type="match status" value="1"/>
</dbReference>
<dbReference type="CDD" id="cd11029">
    <property type="entry name" value="CYP107-like"/>
    <property type="match status" value="1"/>
</dbReference>
<dbReference type="SUPFAM" id="SSF48264">
    <property type="entry name" value="Cytochrome P450"/>
    <property type="match status" value="1"/>
</dbReference>
<dbReference type="InterPro" id="IPR002397">
    <property type="entry name" value="Cyt_P450_B"/>
</dbReference>
<evidence type="ECO:0000256" key="6">
    <source>
        <dbReference type="ARBA" id="ARBA00023033"/>
    </source>
</evidence>
<dbReference type="RefSeq" id="WP_225270607.1">
    <property type="nucleotide sequence ID" value="NZ_CP084058.1"/>
</dbReference>
<evidence type="ECO:0000256" key="3">
    <source>
        <dbReference type="ARBA" id="ARBA00022723"/>
    </source>
</evidence>
<dbReference type="FunFam" id="1.10.630.10:FF:000018">
    <property type="entry name" value="Cytochrome P450 monooxygenase"/>
    <property type="match status" value="1"/>
</dbReference>
<dbReference type="PROSITE" id="PS00086">
    <property type="entry name" value="CYTOCHROME_P450"/>
    <property type="match status" value="1"/>
</dbReference>
<gene>
    <name evidence="8" type="ORF">BN4615_P727</name>
</gene>
<keyword evidence="4 7" id="KW-0560">Oxidoreductase</keyword>
<keyword evidence="5 7" id="KW-0408">Iron</keyword>
<dbReference type="GO" id="GO:0005506">
    <property type="term" value="F:iron ion binding"/>
    <property type="evidence" value="ECO:0007669"/>
    <property type="project" value="InterPro"/>
</dbReference>
<evidence type="ECO:0000256" key="5">
    <source>
        <dbReference type="ARBA" id="ARBA00023004"/>
    </source>
</evidence>
<proteinExistence type="inferred from homology"/>
<reference evidence="8" key="1">
    <citation type="submission" date="2016-04" db="EMBL/GenBank/DDBJ databases">
        <authorList>
            <person name="Evans L.H."/>
            <person name="Alamgir A."/>
            <person name="Owens N."/>
            <person name="Weber N.D."/>
            <person name="Virtaneva K."/>
            <person name="Barbian K."/>
            <person name="Babar A."/>
            <person name="Rosenke K."/>
        </authorList>
    </citation>
    <scope>NUCLEOTIDE SEQUENCE</scope>
    <source>
        <strain evidence="8">Nono1</strain>
    </source>
</reference>
<keyword evidence="6 7" id="KW-0503">Monooxygenase</keyword>
<keyword evidence="3 7" id="KW-0479">Metal-binding</keyword>
<dbReference type="EMBL" id="LT559118">
    <property type="protein sequence ID" value="SBO91213.1"/>
    <property type="molecule type" value="Genomic_DNA"/>
</dbReference>
<dbReference type="PANTHER" id="PTHR46696:SF1">
    <property type="entry name" value="CYTOCHROME P450 YJIB-RELATED"/>
    <property type="match status" value="1"/>
</dbReference>
<comment type="similarity">
    <text evidence="1 7">Belongs to the cytochrome P450 family.</text>
</comment>
<evidence type="ECO:0000256" key="2">
    <source>
        <dbReference type="ARBA" id="ARBA00022617"/>
    </source>
</evidence>
<dbReference type="InterPro" id="IPR036396">
    <property type="entry name" value="Cyt_P450_sf"/>
</dbReference>
<dbReference type="GO" id="GO:0020037">
    <property type="term" value="F:heme binding"/>
    <property type="evidence" value="ECO:0007669"/>
    <property type="project" value="InterPro"/>
</dbReference>
<dbReference type="AlphaFoldDB" id="A0A1M4DXA8"/>
<dbReference type="GO" id="GO:0016705">
    <property type="term" value="F:oxidoreductase activity, acting on paired donors, with incorporation or reduction of molecular oxygen"/>
    <property type="evidence" value="ECO:0007669"/>
    <property type="project" value="InterPro"/>
</dbReference>
<evidence type="ECO:0000256" key="7">
    <source>
        <dbReference type="RuleBase" id="RU000461"/>
    </source>
</evidence>
<organism evidence="8">
    <name type="scientific">Nonomuraea gerenzanensis</name>
    <dbReference type="NCBI Taxonomy" id="93944"/>
    <lineage>
        <taxon>Bacteria</taxon>
        <taxon>Bacillati</taxon>
        <taxon>Actinomycetota</taxon>
        <taxon>Actinomycetes</taxon>
        <taxon>Streptosporangiales</taxon>
        <taxon>Streptosporangiaceae</taxon>
        <taxon>Nonomuraea</taxon>
    </lineage>
</organism>
<dbReference type="Gene3D" id="1.10.630.10">
    <property type="entry name" value="Cytochrome P450"/>
    <property type="match status" value="1"/>
</dbReference>
<dbReference type="Pfam" id="PF00067">
    <property type="entry name" value="p450"/>
    <property type="match status" value="1"/>
</dbReference>
<evidence type="ECO:0000256" key="4">
    <source>
        <dbReference type="ARBA" id="ARBA00023002"/>
    </source>
</evidence>
<accession>A0A1M4DXA8</accession>
<keyword evidence="2 7" id="KW-0349">Heme</keyword>
<evidence type="ECO:0000313" key="8">
    <source>
        <dbReference type="EMBL" id="SBO91213.1"/>
    </source>
</evidence>
<dbReference type="PRINTS" id="PR00359">
    <property type="entry name" value="BP450"/>
</dbReference>
<dbReference type="InterPro" id="IPR001128">
    <property type="entry name" value="Cyt_P450"/>
</dbReference>
<name>A0A1M4DXA8_9ACTN</name>
<protein>
    <submittedName>
        <fullName evidence="8">Putative cytochrome P450 hydroxylase</fullName>
    </submittedName>
</protein>